<dbReference type="GO" id="GO:0106026">
    <property type="term" value="F:Gly-tRNA(Ala) deacylase activity"/>
    <property type="evidence" value="ECO:0007669"/>
    <property type="project" value="UniProtKB-UniRule"/>
</dbReference>
<dbReference type="EC" id="3.1.1.-" evidence="4"/>
<keyword evidence="3 4" id="KW-0378">Hydrolase</keyword>
<dbReference type="GO" id="GO:0000049">
    <property type="term" value="F:tRNA binding"/>
    <property type="evidence" value="ECO:0007669"/>
    <property type="project" value="UniProtKB-UniRule"/>
</dbReference>
<comment type="function">
    <text evidence="4">An aminoacyl-tRNA editing enzyme that deacylates mischarged D-aminoacyl-tRNAs. Also deacylates mischarged glycyl-tRNA(Ala), protecting cells against glycine mischarging by AlaRS. Acts via tRNA-based rather than protein-based catalysis; rejects L-amino acids rather than detecting D-amino acids in the active site. By recycling D-aminoacyl-tRNA to D-amino acids and free tRNA molecules, this enzyme counteracts the toxicity associated with the formation of D-aminoacyl-tRNA entities in vivo and helps enforce protein L-homochirality.</text>
</comment>
<keyword evidence="4" id="KW-0694">RNA-binding</keyword>
<comment type="domain">
    <text evidence="4">A Gly-cisPro motif from one monomer fits into the active site of the other monomer to allow specific chiral rejection of L-amino acids.</text>
</comment>
<comment type="catalytic activity">
    <reaction evidence="4">
        <text>glycyl-tRNA(Ala) + H2O = tRNA(Ala) + glycine + H(+)</text>
        <dbReference type="Rhea" id="RHEA:53744"/>
        <dbReference type="Rhea" id="RHEA-COMP:9657"/>
        <dbReference type="Rhea" id="RHEA-COMP:13640"/>
        <dbReference type="ChEBI" id="CHEBI:15377"/>
        <dbReference type="ChEBI" id="CHEBI:15378"/>
        <dbReference type="ChEBI" id="CHEBI:57305"/>
        <dbReference type="ChEBI" id="CHEBI:78442"/>
        <dbReference type="ChEBI" id="CHEBI:78522"/>
    </reaction>
</comment>
<dbReference type="PANTHER" id="PTHR10472">
    <property type="entry name" value="D-TYROSYL-TRNA TYR DEACYLASE"/>
    <property type="match status" value="1"/>
</dbReference>
<dbReference type="GO" id="GO:0043908">
    <property type="term" value="F:Ser(Gly)-tRNA(Ala) hydrolase activity"/>
    <property type="evidence" value="ECO:0007669"/>
    <property type="project" value="UniProtKB-UniRule"/>
</dbReference>
<evidence type="ECO:0000256" key="2">
    <source>
        <dbReference type="ARBA" id="ARBA00022555"/>
    </source>
</evidence>
<dbReference type="FunFam" id="3.50.80.10:FF:000001">
    <property type="entry name" value="D-aminoacyl-tRNA deacylase"/>
    <property type="match status" value="1"/>
</dbReference>
<dbReference type="Pfam" id="PF02580">
    <property type="entry name" value="Tyr_Deacylase"/>
    <property type="match status" value="1"/>
</dbReference>
<organism evidence="5 6">
    <name type="scientific">Eubacterium plexicaudatum ASF492</name>
    <dbReference type="NCBI Taxonomy" id="1235802"/>
    <lineage>
        <taxon>Bacteria</taxon>
        <taxon>Bacillati</taxon>
        <taxon>Bacillota</taxon>
        <taxon>Clostridia</taxon>
        <taxon>Eubacteriales</taxon>
        <taxon>Eubacteriaceae</taxon>
        <taxon>Eubacterium</taxon>
    </lineage>
</organism>
<dbReference type="HAMAP" id="MF_00518">
    <property type="entry name" value="Deacylase_Dtd"/>
    <property type="match status" value="1"/>
</dbReference>
<dbReference type="NCBIfam" id="TIGR00256">
    <property type="entry name" value="D-aminoacyl-tRNA deacylase"/>
    <property type="match status" value="1"/>
</dbReference>
<proteinExistence type="inferred from homology"/>
<reference evidence="5 6" key="1">
    <citation type="journal article" date="2014" name="Genome Announc.">
        <title>Draft genome sequences of the altered schaedler flora, a defined bacterial community from gnotobiotic mice.</title>
        <authorList>
            <person name="Wannemuehler M.J."/>
            <person name="Overstreet A.M."/>
            <person name="Ward D.V."/>
            <person name="Phillips G.J."/>
        </authorList>
    </citation>
    <scope>NUCLEOTIDE SEQUENCE [LARGE SCALE GENOMIC DNA]</scope>
    <source>
        <strain evidence="5 6">ASF492</strain>
    </source>
</reference>
<dbReference type="Proteomes" id="UP000012589">
    <property type="component" value="Unassembled WGS sequence"/>
</dbReference>
<keyword evidence="6" id="KW-1185">Reference proteome</keyword>
<evidence type="ECO:0000313" key="5">
    <source>
        <dbReference type="EMBL" id="EMZ37147.1"/>
    </source>
</evidence>
<keyword evidence="4" id="KW-0963">Cytoplasm</keyword>
<evidence type="ECO:0000313" key="6">
    <source>
        <dbReference type="Proteomes" id="UP000012589"/>
    </source>
</evidence>
<dbReference type="PATRIC" id="fig|1235802.3.peg.514"/>
<comment type="caution">
    <text evidence="5">The sequence shown here is derived from an EMBL/GenBank/DDBJ whole genome shotgun (WGS) entry which is preliminary data.</text>
</comment>
<dbReference type="SUPFAM" id="SSF69500">
    <property type="entry name" value="DTD-like"/>
    <property type="match status" value="1"/>
</dbReference>
<name>N2B644_9FIRM</name>
<comment type="similarity">
    <text evidence="1 4">Belongs to the DTD family.</text>
</comment>
<dbReference type="GO" id="GO:0019478">
    <property type="term" value="P:D-amino acid catabolic process"/>
    <property type="evidence" value="ECO:0007669"/>
    <property type="project" value="UniProtKB-UniRule"/>
</dbReference>
<dbReference type="EMBL" id="AQFT01000014">
    <property type="protein sequence ID" value="EMZ37147.1"/>
    <property type="molecule type" value="Genomic_DNA"/>
</dbReference>
<protein>
    <recommendedName>
        <fullName evidence="4">D-aminoacyl-tRNA deacylase</fullName>
        <shortName evidence="4">DTD</shortName>
        <ecNumber evidence="4">3.1.1.96</ecNumber>
    </recommendedName>
    <alternativeName>
        <fullName evidence="4">Gly-tRNA(Ala) deacylase</fullName>
        <ecNumber evidence="4">3.1.1.-</ecNumber>
    </alternativeName>
</protein>
<dbReference type="CDD" id="cd00563">
    <property type="entry name" value="Dtyr_deacylase"/>
    <property type="match status" value="1"/>
</dbReference>
<sequence>MRFVIQRVSEASVTVDNEIIGSIGKGFLVLIGVCDTDTKEIADKMIRKMLGLRIFEDAQGKTNLSLDATGGELLLVSQFTLYADCRKGNRPSFIRAGAPELADELYQYIIQKCREQNDHVATGIFGADMKVRLLNDGPFTIVLDSDDL</sequence>
<dbReference type="PANTHER" id="PTHR10472:SF5">
    <property type="entry name" value="D-AMINOACYL-TRNA DEACYLASE 1"/>
    <property type="match status" value="1"/>
</dbReference>
<keyword evidence="2 4" id="KW-0820">tRNA-binding</keyword>
<dbReference type="OrthoDB" id="9801395at2"/>
<dbReference type="InterPro" id="IPR003732">
    <property type="entry name" value="Daa-tRNA_deacyls_DTD"/>
</dbReference>
<dbReference type="Gene3D" id="3.50.80.10">
    <property type="entry name" value="D-tyrosyl-tRNA(Tyr) deacylase"/>
    <property type="match status" value="1"/>
</dbReference>
<dbReference type="GO" id="GO:0051500">
    <property type="term" value="F:D-tyrosyl-tRNA(Tyr) deacylase activity"/>
    <property type="evidence" value="ECO:0007669"/>
    <property type="project" value="TreeGrafter"/>
</dbReference>
<dbReference type="STRING" id="1235802.C823_00490"/>
<dbReference type="InterPro" id="IPR023509">
    <property type="entry name" value="DTD-like_sf"/>
</dbReference>
<dbReference type="GO" id="GO:0005737">
    <property type="term" value="C:cytoplasm"/>
    <property type="evidence" value="ECO:0007669"/>
    <property type="project" value="UniProtKB-SubCell"/>
</dbReference>
<accession>N2B644</accession>
<comment type="subunit">
    <text evidence="4">Homodimer.</text>
</comment>
<evidence type="ECO:0000256" key="1">
    <source>
        <dbReference type="ARBA" id="ARBA00009673"/>
    </source>
</evidence>
<dbReference type="HOGENOM" id="CLU_076901_1_1_9"/>
<comment type="catalytic activity">
    <reaction evidence="4">
        <text>a D-aminoacyl-tRNA + H2O = a tRNA + a D-alpha-amino acid + H(+)</text>
        <dbReference type="Rhea" id="RHEA:13953"/>
        <dbReference type="Rhea" id="RHEA-COMP:10123"/>
        <dbReference type="Rhea" id="RHEA-COMP:10124"/>
        <dbReference type="ChEBI" id="CHEBI:15377"/>
        <dbReference type="ChEBI" id="CHEBI:15378"/>
        <dbReference type="ChEBI" id="CHEBI:59871"/>
        <dbReference type="ChEBI" id="CHEBI:78442"/>
        <dbReference type="ChEBI" id="CHEBI:79333"/>
        <dbReference type="EC" id="3.1.1.96"/>
    </reaction>
</comment>
<comment type="subcellular location">
    <subcellularLocation>
        <location evidence="4">Cytoplasm</location>
    </subcellularLocation>
</comment>
<dbReference type="AlphaFoldDB" id="N2B644"/>
<evidence type="ECO:0000256" key="3">
    <source>
        <dbReference type="ARBA" id="ARBA00022801"/>
    </source>
</evidence>
<dbReference type="eggNOG" id="COG1490">
    <property type="taxonomic scope" value="Bacteria"/>
</dbReference>
<gene>
    <name evidence="4" type="primary">dtd</name>
    <name evidence="5" type="ORF">C823_00490</name>
</gene>
<feature type="short sequence motif" description="Gly-cisPro motif, important for rejection of L-amino acids" evidence="4">
    <location>
        <begin position="137"/>
        <end position="138"/>
    </location>
</feature>
<dbReference type="EC" id="3.1.1.96" evidence="4"/>
<evidence type="ECO:0000256" key="4">
    <source>
        <dbReference type="HAMAP-Rule" id="MF_00518"/>
    </source>
</evidence>